<accession>A0A455SGA9</accession>
<keyword evidence="1" id="KW-1133">Transmembrane helix</keyword>
<feature type="transmembrane region" description="Helical" evidence="1">
    <location>
        <begin position="12"/>
        <end position="38"/>
    </location>
</feature>
<feature type="transmembrane region" description="Helical" evidence="1">
    <location>
        <begin position="91"/>
        <end position="111"/>
    </location>
</feature>
<keyword evidence="1" id="KW-0812">Transmembrane</keyword>
<name>A0A455SGA9_9CHLR</name>
<dbReference type="Pfam" id="PF18895">
    <property type="entry name" value="T4SS_pilin"/>
    <property type="match status" value="1"/>
</dbReference>
<evidence type="ECO:0000256" key="1">
    <source>
        <dbReference type="SAM" id="Phobius"/>
    </source>
</evidence>
<gene>
    <name evidence="2" type="ORF">KTC_22380</name>
</gene>
<keyword evidence="1" id="KW-0472">Membrane</keyword>
<sequence>MMLLQLLHSIDLGIIVAHLHTVFAHVSDAALTVLAPLAAPKKATGDAYKDIENFASNIRSFLTTLGGIVFGIGVAVAGIMRMTAFGSERRVAMSNMALTAAVVGLVIVVMANTLDKLITNAFEYTKK</sequence>
<dbReference type="AlphaFoldDB" id="A0A455SGA9"/>
<feature type="transmembrane region" description="Helical" evidence="1">
    <location>
        <begin position="58"/>
        <end position="79"/>
    </location>
</feature>
<dbReference type="EMBL" id="AP019376">
    <property type="protein sequence ID" value="BBH87487.1"/>
    <property type="molecule type" value="Genomic_DNA"/>
</dbReference>
<organism evidence="2">
    <name type="scientific">Thermosporothrix sp. COM3</name>
    <dbReference type="NCBI Taxonomy" id="2490863"/>
    <lineage>
        <taxon>Bacteria</taxon>
        <taxon>Bacillati</taxon>
        <taxon>Chloroflexota</taxon>
        <taxon>Ktedonobacteria</taxon>
        <taxon>Ktedonobacterales</taxon>
        <taxon>Thermosporotrichaceae</taxon>
        <taxon>Thermosporothrix</taxon>
    </lineage>
</organism>
<proteinExistence type="predicted"/>
<reference evidence="2" key="1">
    <citation type="submission" date="2018-12" db="EMBL/GenBank/DDBJ databases">
        <title>Novel natural products biosynthetic potential of the class Ktedonobacteria.</title>
        <authorList>
            <person name="Zheng Y."/>
            <person name="Saitou A."/>
            <person name="Wang C.M."/>
            <person name="Toyoda A."/>
            <person name="Minakuchi Y."/>
            <person name="Sekiguchi Y."/>
            <person name="Ueda K."/>
            <person name="Takano H."/>
            <person name="Sakai Y."/>
            <person name="Yokota A."/>
            <person name="Yabe S."/>
        </authorList>
    </citation>
    <scope>NUCLEOTIDE SEQUENCE</scope>
    <source>
        <strain evidence="2">COM3</strain>
    </source>
</reference>
<protein>
    <submittedName>
        <fullName evidence="2">Uncharacterized protein</fullName>
    </submittedName>
</protein>
<evidence type="ECO:0000313" key="2">
    <source>
        <dbReference type="EMBL" id="BBH87487.1"/>
    </source>
</evidence>
<dbReference type="InterPro" id="IPR043993">
    <property type="entry name" value="T4SS_pilin"/>
</dbReference>